<dbReference type="SUPFAM" id="SSF47473">
    <property type="entry name" value="EF-hand"/>
    <property type="match status" value="1"/>
</dbReference>
<feature type="domain" description="EF-hand" evidence="5">
    <location>
        <begin position="114"/>
        <end position="149"/>
    </location>
</feature>
<proteinExistence type="predicted"/>
<dbReference type="GO" id="GO:0005509">
    <property type="term" value="F:calcium ion binding"/>
    <property type="evidence" value="ECO:0007669"/>
    <property type="project" value="InterPro"/>
</dbReference>
<dbReference type="PANTHER" id="PTHR10891">
    <property type="entry name" value="EF-HAND CALCIUM-BINDING DOMAIN CONTAINING PROTEIN"/>
    <property type="match status" value="1"/>
</dbReference>
<dbReference type="FunFam" id="1.10.238.10:FF:000089">
    <property type="entry name" value="calmodulin-like protein 3"/>
    <property type="match status" value="1"/>
</dbReference>
<dbReference type="EMBL" id="LR746275">
    <property type="protein sequence ID" value="CAA7406166.1"/>
    <property type="molecule type" value="Genomic_DNA"/>
</dbReference>
<evidence type="ECO:0000256" key="3">
    <source>
        <dbReference type="ARBA" id="ARBA00022737"/>
    </source>
</evidence>
<dbReference type="InterPro" id="IPR018247">
    <property type="entry name" value="EF_Hand_1_Ca_BS"/>
</dbReference>
<dbReference type="Pfam" id="PF13499">
    <property type="entry name" value="EF-hand_7"/>
    <property type="match status" value="1"/>
</dbReference>
<evidence type="ECO:0000256" key="4">
    <source>
        <dbReference type="ARBA" id="ARBA00022837"/>
    </source>
</evidence>
<reference evidence="7" key="1">
    <citation type="submission" date="2020-02" db="EMBL/GenBank/DDBJ databases">
        <authorList>
            <person name="Scholz U."/>
            <person name="Mascher M."/>
            <person name="Fiebig A."/>
        </authorList>
    </citation>
    <scope>NUCLEOTIDE SEQUENCE</scope>
</reference>
<sequence length="189" mass="20691">MEEAKETLRRRGLGEPAPSFRLRSPSLNVLRLRRIFDLFDQNGDGVITAAELRQVLRRLGLEEDASDLNSAVEAFLRPGHAGLEFGDFEDLHRSLGNLLFGDLDGGAVAAAAAEEEEDMAEAFKVFDEDGDGFISAVELLSVLRKLGLAEGGNLAAAREMIRSVDANHDGLVDFSEFRQMMRKIPSSSL</sequence>
<comment type="function">
    <text evidence="1">Potential calcium sensor.</text>
</comment>
<evidence type="ECO:0000313" key="8">
    <source>
        <dbReference type="Proteomes" id="UP000663760"/>
    </source>
</evidence>
<evidence type="ECO:0000313" key="7">
    <source>
        <dbReference type="EMBL" id="CAA7406166.1"/>
    </source>
</evidence>
<keyword evidence="8" id="KW-1185">Reference proteome</keyword>
<feature type="domain" description="EF-hand" evidence="5">
    <location>
        <begin position="152"/>
        <end position="187"/>
    </location>
</feature>
<evidence type="ECO:0000259" key="5">
    <source>
        <dbReference type="PROSITE" id="PS50222"/>
    </source>
</evidence>
<dbReference type="OrthoDB" id="26525at2759"/>
<dbReference type="SMART" id="SM00054">
    <property type="entry name" value="EFh"/>
    <property type="match status" value="3"/>
</dbReference>
<protein>
    <recommendedName>
        <fullName evidence="5">EF-hand domain-containing protein</fullName>
    </recommendedName>
</protein>
<dbReference type="CDD" id="cd00051">
    <property type="entry name" value="EFh"/>
    <property type="match status" value="2"/>
</dbReference>
<gene>
    <name evidence="6" type="ORF">SI7747_12015614</name>
    <name evidence="7" type="ORF">SI8410_12016844</name>
</gene>
<keyword evidence="3" id="KW-0677">Repeat</keyword>
<dbReference type="InterPro" id="IPR002048">
    <property type="entry name" value="EF_hand_dom"/>
</dbReference>
<dbReference type="Pfam" id="PF13405">
    <property type="entry name" value="EF-hand_6"/>
    <property type="match status" value="1"/>
</dbReference>
<name>A0A7I8L962_SPIIN</name>
<dbReference type="PROSITE" id="PS50222">
    <property type="entry name" value="EF_HAND_2"/>
    <property type="match status" value="3"/>
</dbReference>
<dbReference type="InterPro" id="IPR011992">
    <property type="entry name" value="EF-hand-dom_pair"/>
</dbReference>
<dbReference type="Proteomes" id="UP000663760">
    <property type="component" value="Chromosome 12"/>
</dbReference>
<evidence type="ECO:0000256" key="1">
    <source>
        <dbReference type="ARBA" id="ARBA00003291"/>
    </source>
</evidence>
<dbReference type="AlphaFoldDB" id="A0A7I8L962"/>
<keyword evidence="4" id="KW-0106">Calcium</keyword>
<evidence type="ECO:0000256" key="2">
    <source>
        <dbReference type="ARBA" id="ARBA00022723"/>
    </source>
</evidence>
<feature type="domain" description="EF-hand" evidence="5">
    <location>
        <begin position="27"/>
        <end position="62"/>
    </location>
</feature>
<dbReference type="EMBL" id="LR743599">
    <property type="protein sequence ID" value="CAA2629976.1"/>
    <property type="molecule type" value="Genomic_DNA"/>
</dbReference>
<keyword evidence="2" id="KW-0479">Metal-binding</keyword>
<accession>A0A7I8L962</accession>
<evidence type="ECO:0000313" key="6">
    <source>
        <dbReference type="EMBL" id="CAA2629976.1"/>
    </source>
</evidence>
<dbReference type="Gene3D" id="1.10.238.10">
    <property type="entry name" value="EF-hand"/>
    <property type="match status" value="3"/>
</dbReference>
<dbReference type="PROSITE" id="PS00018">
    <property type="entry name" value="EF_HAND_1"/>
    <property type="match status" value="3"/>
</dbReference>
<organism evidence="7 8">
    <name type="scientific">Spirodela intermedia</name>
    <name type="common">Intermediate duckweed</name>
    <dbReference type="NCBI Taxonomy" id="51605"/>
    <lineage>
        <taxon>Eukaryota</taxon>
        <taxon>Viridiplantae</taxon>
        <taxon>Streptophyta</taxon>
        <taxon>Embryophyta</taxon>
        <taxon>Tracheophyta</taxon>
        <taxon>Spermatophyta</taxon>
        <taxon>Magnoliopsida</taxon>
        <taxon>Liliopsida</taxon>
        <taxon>Araceae</taxon>
        <taxon>Lemnoideae</taxon>
        <taxon>Spirodela</taxon>
    </lineage>
</organism>
<dbReference type="InterPro" id="IPR039647">
    <property type="entry name" value="EF_hand_pair_protein_CML-like"/>
</dbReference>